<dbReference type="Proteomes" id="UP000244336">
    <property type="component" value="Chromosome 6"/>
</dbReference>
<evidence type="ECO:0000313" key="2">
    <source>
        <dbReference type="Proteomes" id="UP000244336"/>
    </source>
</evidence>
<reference evidence="1 2" key="1">
    <citation type="submission" date="2018-04" db="EMBL/GenBank/DDBJ databases">
        <title>WGS assembly of Panicum hallii var. hallii HAL2.</title>
        <authorList>
            <person name="Lovell J."/>
            <person name="Jenkins J."/>
            <person name="Lowry D."/>
            <person name="Mamidi S."/>
            <person name="Sreedasyam A."/>
            <person name="Weng X."/>
            <person name="Barry K."/>
            <person name="Bonette J."/>
            <person name="Campitelli B."/>
            <person name="Daum C."/>
            <person name="Gordon S."/>
            <person name="Gould B."/>
            <person name="Lipzen A."/>
            <person name="MacQueen A."/>
            <person name="Palacio-Mejia J."/>
            <person name="Plott C."/>
            <person name="Shakirov E."/>
            <person name="Shu S."/>
            <person name="Yoshinaga Y."/>
            <person name="Zane M."/>
            <person name="Rokhsar D."/>
            <person name="Grimwood J."/>
            <person name="Schmutz J."/>
            <person name="Juenger T."/>
        </authorList>
    </citation>
    <scope>NUCLEOTIDE SEQUENCE [LARGE SCALE GENOMIC DNA]</scope>
    <source>
        <strain evidence="2">cv. HAL2</strain>
    </source>
</reference>
<dbReference type="EMBL" id="CM009754">
    <property type="protein sequence ID" value="PUZ51239.1"/>
    <property type="molecule type" value="Genomic_DNA"/>
</dbReference>
<sequence>MTAILLCRRRASPKTRRWPVSNDAGLVVEQAATAAAAGGAEGRSGRRRGPCQHMGATVRILGNGLLAAPAYPVEAPDHIHANVGLGEFEIFGDAAKGPAVRAVHGLQHTHAAAWRTEDGHCSTTVEARAELL</sequence>
<dbReference type="AlphaFoldDB" id="A0A2T7D6M8"/>
<protein>
    <submittedName>
        <fullName evidence="1">Uncharacterized protein</fullName>
    </submittedName>
</protein>
<keyword evidence="2" id="KW-1185">Reference proteome</keyword>
<evidence type="ECO:0000313" key="1">
    <source>
        <dbReference type="EMBL" id="PUZ51239.1"/>
    </source>
</evidence>
<gene>
    <name evidence="1" type="ORF">GQ55_6G166300</name>
</gene>
<dbReference type="Gramene" id="PUZ51239">
    <property type="protein sequence ID" value="PUZ51239"/>
    <property type="gene ID" value="GQ55_6G166300"/>
</dbReference>
<proteinExistence type="predicted"/>
<accession>A0A2T7D6M8</accession>
<organism evidence="1 2">
    <name type="scientific">Panicum hallii var. hallii</name>
    <dbReference type="NCBI Taxonomy" id="1504633"/>
    <lineage>
        <taxon>Eukaryota</taxon>
        <taxon>Viridiplantae</taxon>
        <taxon>Streptophyta</taxon>
        <taxon>Embryophyta</taxon>
        <taxon>Tracheophyta</taxon>
        <taxon>Spermatophyta</taxon>
        <taxon>Magnoliopsida</taxon>
        <taxon>Liliopsida</taxon>
        <taxon>Poales</taxon>
        <taxon>Poaceae</taxon>
        <taxon>PACMAD clade</taxon>
        <taxon>Panicoideae</taxon>
        <taxon>Panicodae</taxon>
        <taxon>Paniceae</taxon>
        <taxon>Panicinae</taxon>
        <taxon>Panicum</taxon>
        <taxon>Panicum sect. Panicum</taxon>
    </lineage>
</organism>
<name>A0A2T7D6M8_9POAL</name>